<sequence length="142" mass="15621">MMMLLTSWIAVLVAATVSVFNLQKEYLWVPSLVCWSAFGLFCMFAVTNALLPGEKNRSFWIGTAIFGTFYLLAVILANALYQPTIGRVISDVIVFNIDRDTADEITRMRCDSVRNMADVGLATLLAFVGGTFGRIHTSKNGG</sequence>
<protein>
    <submittedName>
        <fullName evidence="2">Uncharacterized protein</fullName>
    </submittedName>
</protein>
<evidence type="ECO:0000313" key="3">
    <source>
        <dbReference type="Proteomes" id="UP000322214"/>
    </source>
</evidence>
<proteinExistence type="predicted"/>
<gene>
    <name evidence="2" type="ORF">MFFC18_20990</name>
</gene>
<evidence type="ECO:0000256" key="1">
    <source>
        <dbReference type="SAM" id="Phobius"/>
    </source>
</evidence>
<feature type="transmembrane region" description="Helical" evidence="1">
    <location>
        <begin position="58"/>
        <end position="81"/>
    </location>
</feature>
<keyword evidence="1" id="KW-0812">Transmembrane</keyword>
<evidence type="ECO:0000313" key="2">
    <source>
        <dbReference type="EMBL" id="QEG22223.1"/>
    </source>
</evidence>
<reference evidence="2 3" key="1">
    <citation type="submission" date="2019-08" db="EMBL/GenBank/DDBJ databases">
        <title>Deep-cultivation of Planctomycetes and their phenomic and genomic characterization uncovers novel biology.</title>
        <authorList>
            <person name="Wiegand S."/>
            <person name="Jogler M."/>
            <person name="Boedeker C."/>
            <person name="Pinto D."/>
            <person name="Vollmers J."/>
            <person name="Rivas-Marin E."/>
            <person name="Kohn T."/>
            <person name="Peeters S.H."/>
            <person name="Heuer A."/>
            <person name="Rast P."/>
            <person name="Oberbeckmann S."/>
            <person name="Bunk B."/>
            <person name="Jeske O."/>
            <person name="Meyerdierks A."/>
            <person name="Storesund J.E."/>
            <person name="Kallscheuer N."/>
            <person name="Luecker S."/>
            <person name="Lage O.M."/>
            <person name="Pohl T."/>
            <person name="Merkel B.J."/>
            <person name="Hornburger P."/>
            <person name="Mueller R.-W."/>
            <person name="Bruemmer F."/>
            <person name="Labrenz M."/>
            <person name="Spormann A.M."/>
            <person name="Op den Camp H."/>
            <person name="Overmann J."/>
            <person name="Amann R."/>
            <person name="Jetten M.S.M."/>
            <person name="Mascher T."/>
            <person name="Medema M.H."/>
            <person name="Devos D.P."/>
            <person name="Kaster A.-K."/>
            <person name="Ovreas L."/>
            <person name="Rohde M."/>
            <person name="Galperin M.Y."/>
            <person name="Jogler C."/>
        </authorList>
    </citation>
    <scope>NUCLEOTIDE SEQUENCE [LARGE SCALE GENOMIC DNA]</scope>
    <source>
        <strain evidence="2 3">FC18</strain>
    </source>
</reference>
<organism evidence="2 3">
    <name type="scientific">Mariniblastus fucicola</name>
    <dbReference type="NCBI Taxonomy" id="980251"/>
    <lineage>
        <taxon>Bacteria</taxon>
        <taxon>Pseudomonadati</taxon>
        <taxon>Planctomycetota</taxon>
        <taxon>Planctomycetia</taxon>
        <taxon>Pirellulales</taxon>
        <taxon>Pirellulaceae</taxon>
        <taxon>Mariniblastus</taxon>
    </lineage>
</organism>
<accession>A0A5B9PHW1</accession>
<dbReference type="KEGG" id="mff:MFFC18_20990"/>
<keyword evidence="3" id="KW-1185">Reference proteome</keyword>
<dbReference type="EMBL" id="CP042912">
    <property type="protein sequence ID" value="QEG22223.1"/>
    <property type="molecule type" value="Genomic_DNA"/>
</dbReference>
<dbReference type="Proteomes" id="UP000322214">
    <property type="component" value="Chromosome"/>
</dbReference>
<feature type="transmembrane region" description="Helical" evidence="1">
    <location>
        <begin position="29"/>
        <end position="51"/>
    </location>
</feature>
<name>A0A5B9PHW1_9BACT</name>
<keyword evidence="1" id="KW-1133">Transmembrane helix</keyword>
<dbReference type="AlphaFoldDB" id="A0A5B9PHW1"/>
<keyword evidence="1" id="KW-0472">Membrane</keyword>